<dbReference type="Proteomes" id="UP001385892">
    <property type="component" value="Unassembled WGS sequence"/>
</dbReference>
<dbReference type="PANTHER" id="PTHR12993:SF30">
    <property type="entry name" value="N-ACETYL-ALPHA-D-GLUCOSAMINYL L-MALATE DEACETYLASE 1"/>
    <property type="match status" value="1"/>
</dbReference>
<organism evidence="1 2">
    <name type="scientific">Variovorax rhizosphaerae</name>
    <dbReference type="NCBI Taxonomy" id="1836200"/>
    <lineage>
        <taxon>Bacteria</taxon>
        <taxon>Pseudomonadati</taxon>
        <taxon>Pseudomonadota</taxon>
        <taxon>Betaproteobacteria</taxon>
        <taxon>Burkholderiales</taxon>
        <taxon>Comamonadaceae</taxon>
        <taxon>Variovorax</taxon>
    </lineage>
</organism>
<protein>
    <submittedName>
        <fullName evidence="1">PIG-L deacetylase family protein</fullName>
    </submittedName>
</protein>
<reference evidence="1 2" key="1">
    <citation type="submission" date="2024-03" db="EMBL/GenBank/DDBJ databases">
        <title>Novel species of the genus Variovorax.</title>
        <authorList>
            <person name="Liu Q."/>
            <person name="Xin Y.-H."/>
        </authorList>
    </citation>
    <scope>NUCLEOTIDE SEQUENCE [LARGE SCALE GENOMIC DNA]</scope>
    <source>
        <strain evidence="1 2">KACC 18900</strain>
    </source>
</reference>
<dbReference type="Gene3D" id="3.40.50.10320">
    <property type="entry name" value="LmbE-like"/>
    <property type="match status" value="1"/>
</dbReference>
<dbReference type="PANTHER" id="PTHR12993">
    <property type="entry name" value="N-ACETYLGLUCOSAMINYL-PHOSPHATIDYLINOSITOL DE-N-ACETYLASE-RELATED"/>
    <property type="match status" value="1"/>
</dbReference>
<comment type="caution">
    <text evidence="1">The sequence shown here is derived from an EMBL/GenBank/DDBJ whole genome shotgun (WGS) entry which is preliminary data.</text>
</comment>
<accession>A0ABU8WZ65</accession>
<evidence type="ECO:0000313" key="1">
    <source>
        <dbReference type="EMBL" id="MEJ8852835.1"/>
    </source>
</evidence>
<dbReference type="InterPro" id="IPR003737">
    <property type="entry name" value="GlcNAc_PI_deacetylase-related"/>
</dbReference>
<gene>
    <name evidence="1" type="ORF">WKW82_40040</name>
</gene>
<dbReference type="SUPFAM" id="SSF102588">
    <property type="entry name" value="LmbE-like"/>
    <property type="match status" value="1"/>
</dbReference>
<dbReference type="Pfam" id="PF02585">
    <property type="entry name" value="PIG-L"/>
    <property type="match status" value="1"/>
</dbReference>
<proteinExistence type="predicted"/>
<evidence type="ECO:0000313" key="2">
    <source>
        <dbReference type="Proteomes" id="UP001385892"/>
    </source>
</evidence>
<dbReference type="EMBL" id="JBBKZT010000076">
    <property type="protein sequence ID" value="MEJ8852835.1"/>
    <property type="molecule type" value="Genomic_DNA"/>
</dbReference>
<sequence length="208" mass="22900">MIGQSIMLVGAHADDVELSAGGSVHKWRGQGRDVRVAILSADEAPLRHAESLAACMHLDVDHVYALGGRDKSLHHSIHALIEPVEHILHEHAVDTVFTHFHADTHQDHVSAYRIMAAAARKVPNFLMFKPTYPSGRTDIPFQPNVVSMLSAEDIDAKVQALDAFKSQRVKYGGDDWGRAMHAVAQGDAWTYAGVHGYAEVFQLGRIRI</sequence>
<name>A0ABU8WZ65_9BURK</name>
<dbReference type="RefSeq" id="WP_340348772.1">
    <property type="nucleotide sequence ID" value="NZ_JBBKZT010000076.1"/>
</dbReference>
<dbReference type="InterPro" id="IPR024078">
    <property type="entry name" value="LmbE-like_dom_sf"/>
</dbReference>
<keyword evidence="2" id="KW-1185">Reference proteome</keyword>